<keyword evidence="3" id="KW-1185">Reference proteome</keyword>
<reference evidence="2 3" key="1">
    <citation type="journal article" date="2020" name="Nature">
        <title>Six reference-quality genomes reveal evolution of bat adaptations.</title>
        <authorList>
            <person name="Jebb D."/>
            <person name="Huang Z."/>
            <person name="Pippel M."/>
            <person name="Hughes G.M."/>
            <person name="Lavrichenko K."/>
            <person name="Devanna P."/>
            <person name="Winkler S."/>
            <person name="Jermiin L.S."/>
            <person name="Skirmuntt E.C."/>
            <person name="Katzourakis A."/>
            <person name="Burkitt-Gray L."/>
            <person name="Ray D.A."/>
            <person name="Sullivan K.A.M."/>
            <person name="Roscito J.G."/>
            <person name="Kirilenko B.M."/>
            <person name="Davalos L.M."/>
            <person name="Corthals A.P."/>
            <person name="Power M.L."/>
            <person name="Jones G."/>
            <person name="Ransome R.D."/>
            <person name="Dechmann D.K.N."/>
            <person name="Locatelli A.G."/>
            <person name="Puechmaille S.J."/>
            <person name="Fedrigo O."/>
            <person name="Jarvis E.D."/>
            <person name="Hiller M."/>
            <person name="Vernes S.C."/>
            <person name="Myers E.W."/>
            <person name="Teeling E.C."/>
        </authorList>
    </citation>
    <scope>NUCLEOTIDE SEQUENCE [LARGE SCALE GENOMIC DNA]</scope>
    <source>
        <strain evidence="2">MMolMol1</strain>
        <tissue evidence="2">Muscle</tissue>
    </source>
</reference>
<dbReference type="Proteomes" id="UP000550707">
    <property type="component" value="Unassembled WGS sequence"/>
</dbReference>
<dbReference type="EMBL" id="JACASF010000011">
    <property type="protein sequence ID" value="KAF6450548.1"/>
    <property type="molecule type" value="Genomic_DNA"/>
</dbReference>
<feature type="compositionally biased region" description="Basic residues" evidence="1">
    <location>
        <begin position="51"/>
        <end position="60"/>
    </location>
</feature>
<accession>A0A7J8FS70</accession>
<dbReference type="AlphaFoldDB" id="A0A7J8FS70"/>
<name>A0A7J8FS70_MOLMO</name>
<sequence>MEPRGSLSGTHVDRATPPTRFAHAPPPHSHAGHVCRLLPSAPRSLPGTHQLRTHRPRAHKNLQCLTRAAPVRSSSTHHNRPVPTQGPHWSNVTKGAELNGALGEGKIDQGSQLGHVSRAGNLTAHPAGDLDLQGVWELKRPCR</sequence>
<gene>
    <name evidence="2" type="ORF">HJG59_008415</name>
</gene>
<comment type="caution">
    <text evidence="2">The sequence shown here is derived from an EMBL/GenBank/DDBJ whole genome shotgun (WGS) entry which is preliminary data.</text>
</comment>
<evidence type="ECO:0000313" key="3">
    <source>
        <dbReference type="Proteomes" id="UP000550707"/>
    </source>
</evidence>
<protein>
    <submittedName>
        <fullName evidence="2">Uncharacterized protein</fullName>
    </submittedName>
</protein>
<organism evidence="2 3">
    <name type="scientific">Molossus molossus</name>
    <name type="common">Pallas' mastiff bat</name>
    <name type="synonym">Vespertilio molossus</name>
    <dbReference type="NCBI Taxonomy" id="27622"/>
    <lineage>
        <taxon>Eukaryota</taxon>
        <taxon>Metazoa</taxon>
        <taxon>Chordata</taxon>
        <taxon>Craniata</taxon>
        <taxon>Vertebrata</taxon>
        <taxon>Euteleostomi</taxon>
        <taxon>Mammalia</taxon>
        <taxon>Eutheria</taxon>
        <taxon>Laurasiatheria</taxon>
        <taxon>Chiroptera</taxon>
        <taxon>Yangochiroptera</taxon>
        <taxon>Molossidae</taxon>
        <taxon>Molossus</taxon>
    </lineage>
</organism>
<evidence type="ECO:0000313" key="2">
    <source>
        <dbReference type="EMBL" id="KAF6450548.1"/>
    </source>
</evidence>
<feature type="region of interest" description="Disordered" evidence="1">
    <location>
        <begin position="1"/>
        <end position="95"/>
    </location>
</feature>
<evidence type="ECO:0000256" key="1">
    <source>
        <dbReference type="SAM" id="MobiDB-lite"/>
    </source>
</evidence>
<proteinExistence type="predicted"/>
<dbReference type="InParanoid" id="A0A7J8FS70"/>